<name>A0A6M5Y8B2_9BACT</name>
<dbReference type="RefSeq" id="WP_171739984.1">
    <property type="nucleotide sequence ID" value="NZ_CP053435.1"/>
</dbReference>
<dbReference type="InterPro" id="IPR012334">
    <property type="entry name" value="Pectin_lyas_fold"/>
</dbReference>
<dbReference type="InterPro" id="IPR011050">
    <property type="entry name" value="Pectin_lyase_fold/virulence"/>
</dbReference>
<dbReference type="SUPFAM" id="SSF51126">
    <property type="entry name" value="Pectin lyase-like"/>
    <property type="match status" value="1"/>
</dbReference>
<keyword evidence="3" id="KW-1185">Reference proteome</keyword>
<evidence type="ECO:0000313" key="2">
    <source>
        <dbReference type="EMBL" id="QJW90139.1"/>
    </source>
</evidence>
<proteinExistence type="predicted"/>
<dbReference type="AlphaFoldDB" id="A0A6M5Y8B2"/>
<dbReference type="InterPro" id="IPR006626">
    <property type="entry name" value="PbH1"/>
</dbReference>
<dbReference type="SMART" id="SM00710">
    <property type="entry name" value="PbH1"/>
    <property type="match status" value="8"/>
</dbReference>
<protein>
    <submittedName>
        <fullName evidence="2">Right-handed parallel beta-helix repeat-containing protein</fullName>
    </submittedName>
</protein>
<dbReference type="InterPro" id="IPR039448">
    <property type="entry name" value="Beta_helix"/>
</dbReference>
<evidence type="ECO:0000313" key="3">
    <source>
        <dbReference type="Proteomes" id="UP000502756"/>
    </source>
</evidence>
<feature type="domain" description="Right handed beta helix" evidence="1">
    <location>
        <begin position="149"/>
        <end position="302"/>
    </location>
</feature>
<dbReference type="Proteomes" id="UP000502756">
    <property type="component" value="Chromosome"/>
</dbReference>
<dbReference type="Pfam" id="PF13229">
    <property type="entry name" value="Beta_helix"/>
    <property type="match status" value="1"/>
</dbReference>
<dbReference type="KEGG" id="stae:HNV11_12500"/>
<organism evidence="2 3">
    <name type="scientific">Spirosoma taeanense</name>
    <dbReference type="NCBI Taxonomy" id="2735870"/>
    <lineage>
        <taxon>Bacteria</taxon>
        <taxon>Pseudomonadati</taxon>
        <taxon>Bacteroidota</taxon>
        <taxon>Cytophagia</taxon>
        <taxon>Cytophagales</taxon>
        <taxon>Cytophagaceae</taxon>
        <taxon>Spirosoma</taxon>
    </lineage>
</organism>
<reference evidence="2 3" key="1">
    <citation type="submission" date="2020-05" db="EMBL/GenBank/DDBJ databases">
        <title>Genome sequencing of Spirosoma sp. TS118.</title>
        <authorList>
            <person name="Lee J.-H."/>
            <person name="Jeong S."/>
            <person name="Zhao L."/>
            <person name="Jung J.-H."/>
            <person name="Kim M.-K."/>
            <person name="Lim S."/>
        </authorList>
    </citation>
    <scope>NUCLEOTIDE SEQUENCE [LARGE SCALE GENOMIC DNA]</scope>
    <source>
        <strain evidence="2 3">TS118</strain>
    </source>
</reference>
<dbReference type="Gene3D" id="2.160.20.10">
    <property type="entry name" value="Single-stranded right-handed beta-helix, Pectin lyase-like"/>
    <property type="match status" value="1"/>
</dbReference>
<dbReference type="EMBL" id="CP053435">
    <property type="protein sequence ID" value="QJW90139.1"/>
    <property type="molecule type" value="Genomic_DNA"/>
</dbReference>
<sequence>MMQTRKYLLIGSLLLSVIVIIANRLNAAVKKRQPLGRESAWTSVPDHVKRSASTFTPKRIITSGGQYDGTRMGVGPGDTVGIQGTLPNLILKDFTGAPGKPIVFINYGDKAVIQGTTRNNGNFTISGCSYILVTGSGVAGIRHGFEVSSTFKDVSALVVAGKSTNIEIERVEVSQSGFAGMMIKTDPNKNDESTWLNKFVMQDVHVHHNYVHDTRGEGLYIGNSFWNKGRNGMYPHEIRGLHVHHNVIENAGCEGIQYSCSPGARVHHNRISKTGVSPFSNSQNAGVQISGGSSGDFYQNTIDSAQGIGLIIVGALRGGDSLRISNVSVRHSNLFAGTGSLPAETCGVFVDERETPPGIPGGGTLLFTNVTVDGARLDGFRFYNETQQNVVSRCVVKNFTRSAFDRSPKTVPLLVDRRTITGAGVVAKGIGYQK</sequence>
<evidence type="ECO:0000259" key="1">
    <source>
        <dbReference type="Pfam" id="PF13229"/>
    </source>
</evidence>
<gene>
    <name evidence="2" type="ORF">HNV11_12500</name>
</gene>
<accession>A0A6M5Y8B2</accession>